<protein>
    <submittedName>
        <fullName evidence="3">Uncharacterized protein</fullName>
    </submittedName>
</protein>
<dbReference type="KEGG" id="ptkz:JDV02_010617"/>
<feature type="region of interest" description="Disordered" evidence="1">
    <location>
        <begin position="146"/>
        <end position="274"/>
    </location>
</feature>
<feature type="region of interest" description="Disordered" evidence="1">
    <location>
        <begin position="32"/>
        <end position="70"/>
    </location>
</feature>
<feature type="compositionally biased region" description="Basic and acidic residues" evidence="1">
    <location>
        <begin position="159"/>
        <end position="168"/>
    </location>
</feature>
<feature type="chain" id="PRO_5040233733" evidence="2">
    <location>
        <begin position="23"/>
        <end position="339"/>
    </location>
</feature>
<proteinExistence type="predicted"/>
<dbReference type="EMBL" id="CP086366">
    <property type="protein sequence ID" value="UNI24898.1"/>
    <property type="molecule type" value="Genomic_DNA"/>
</dbReference>
<dbReference type="RefSeq" id="XP_047848379.1">
    <property type="nucleotide sequence ID" value="XM_047992365.1"/>
</dbReference>
<name>A0A9Q8QQZ5_9HYPO</name>
<dbReference type="GeneID" id="72072560"/>
<organism evidence="3 4">
    <name type="scientific">Purpureocillium takamizusanense</name>
    <dbReference type="NCBI Taxonomy" id="2060973"/>
    <lineage>
        <taxon>Eukaryota</taxon>
        <taxon>Fungi</taxon>
        <taxon>Dikarya</taxon>
        <taxon>Ascomycota</taxon>
        <taxon>Pezizomycotina</taxon>
        <taxon>Sordariomycetes</taxon>
        <taxon>Hypocreomycetidae</taxon>
        <taxon>Hypocreales</taxon>
        <taxon>Ophiocordycipitaceae</taxon>
        <taxon>Purpureocillium</taxon>
    </lineage>
</organism>
<evidence type="ECO:0000313" key="4">
    <source>
        <dbReference type="Proteomes" id="UP000829364"/>
    </source>
</evidence>
<dbReference type="AlphaFoldDB" id="A0A9Q8QQZ5"/>
<sequence>MQIFLKLATLAFVLLLTDASIAAPLPGIGGSRFSGGASRTRAGSKTKYGSSRLAGGSSGLDTSSPGLARDHSLPPGMSAAHAAFLREAGVKPNGLGQLLYAPRKNSPYYEKQMREWEKSLPKNQELEHVEWQPDPDRRAKWIEKTSSTRKIPQGQRAGKANEKKEWNKKPWGKIGSGSKAFKAKDESRGGMPVRSGDSNVNEYLYDPASERDEMEAMNPAKANTSPKAANQGKPDKPKTSLGSKLLSKVFGKPNKVAPEGGKPGEANTSPEEPELVNKVVKAPHAEHWAKEIAKNHGPNNPMNPAGEGLGPKVPDTTTSEAGDKPESMIAAGVLRVTPQ</sequence>
<reference evidence="3" key="1">
    <citation type="submission" date="2021-11" db="EMBL/GenBank/DDBJ databases">
        <title>Purpureocillium_takamizusanense_genome.</title>
        <authorList>
            <person name="Nguyen N.-H."/>
        </authorList>
    </citation>
    <scope>NUCLEOTIDE SEQUENCE</scope>
    <source>
        <strain evidence="3">PT3</strain>
    </source>
</reference>
<keyword evidence="2" id="KW-0732">Signal</keyword>
<feature type="signal peptide" evidence="2">
    <location>
        <begin position="1"/>
        <end position="22"/>
    </location>
</feature>
<gene>
    <name evidence="3" type="ORF">JDV02_010617</name>
</gene>
<evidence type="ECO:0000256" key="1">
    <source>
        <dbReference type="SAM" id="MobiDB-lite"/>
    </source>
</evidence>
<evidence type="ECO:0000256" key="2">
    <source>
        <dbReference type="SAM" id="SignalP"/>
    </source>
</evidence>
<feature type="region of interest" description="Disordered" evidence="1">
    <location>
        <begin position="293"/>
        <end position="339"/>
    </location>
</feature>
<evidence type="ECO:0000313" key="3">
    <source>
        <dbReference type="EMBL" id="UNI24898.1"/>
    </source>
</evidence>
<keyword evidence="4" id="KW-1185">Reference proteome</keyword>
<dbReference type="Proteomes" id="UP000829364">
    <property type="component" value="Chromosome 13"/>
</dbReference>
<accession>A0A9Q8QQZ5</accession>